<reference evidence="1" key="1">
    <citation type="submission" date="2023-07" db="EMBL/GenBank/DDBJ databases">
        <title>The genome sequence of Rhodocytophaga aerolata KACC 12507.</title>
        <authorList>
            <person name="Zhang X."/>
        </authorList>
    </citation>
    <scope>NUCLEOTIDE SEQUENCE</scope>
    <source>
        <strain evidence="1">KACC 12507</strain>
    </source>
</reference>
<sequence>MKTIHYNPSLIEIEFAKIIADLREEIQKKSAVNTIVDITNNSTKDNPNLVLKLEDKDGDKHELIIQFIQRPDDLVAK</sequence>
<evidence type="ECO:0000313" key="1">
    <source>
        <dbReference type="EMBL" id="MDO1445572.1"/>
    </source>
</evidence>
<dbReference type="Proteomes" id="UP001168528">
    <property type="component" value="Unassembled WGS sequence"/>
</dbReference>
<gene>
    <name evidence="1" type="ORF">Q0590_04895</name>
</gene>
<dbReference type="RefSeq" id="WP_302036376.1">
    <property type="nucleotide sequence ID" value="NZ_JAUKPO010000002.1"/>
</dbReference>
<organism evidence="1 2">
    <name type="scientific">Rhodocytophaga aerolata</name>
    <dbReference type="NCBI Taxonomy" id="455078"/>
    <lineage>
        <taxon>Bacteria</taxon>
        <taxon>Pseudomonadati</taxon>
        <taxon>Bacteroidota</taxon>
        <taxon>Cytophagia</taxon>
        <taxon>Cytophagales</taxon>
        <taxon>Rhodocytophagaceae</taxon>
        <taxon>Rhodocytophaga</taxon>
    </lineage>
</organism>
<protein>
    <submittedName>
        <fullName evidence="1">Uncharacterized protein</fullName>
    </submittedName>
</protein>
<evidence type="ECO:0000313" key="2">
    <source>
        <dbReference type="Proteomes" id="UP001168528"/>
    </source>
</evidence>
<keyword evidence="2" id="KW-1185">Reference proteome</keyword>
<dbReference type="EMBL" id="JAUKPO010000002">
    <property type="protein sequence ID" value="MDO1445572.1"/>
    <property type="molecule type" value="Genomic_DNA"/>
</dbReference>
<comment type="caution">
    <text evidence="1">The sequence shown here is derived from an EMBL/GenBank/DDBJ whole genome shotgun (WGS) entry which is preliminary data.</text>
</comment>
<proteinExistence type="predicted"/>
<accession>A0ABT8R4A8</accession>
<name>A0ABT8R4A8_9BACT</name>